<dbReference type="AlphaFoldDB" id="A0A0A1N606"/>
<reference evidence="1 2" key="1">
    <citation type="journal article" date="2016" name="Proc. Natl. Acad. Sci. U.S.A.">
        <title>Lipid metabolic changes in an early divergent fungus govern the establishment of a mutualistic symbiosis with endobacteria.</title>
        <authorList>
            <person name="Lastovetsky O.A."/>
            <person name="Gaspar M.L."/>
            <person name="Mondo S.J."/>
            <person name="LaButti K.M."/>
            <person name="Sandor L."/>
            <person name="Grigoriev I.V."/>
            <person name="Henry S.A."/>
            <person name="Pawlowska T.E."/>
        </authorList>
    </citation>
    <scope>NUCLEOTIDE SEQUENCE [LARGE SCALE GENOMIC DNA]</scope>
    <source>
        <strain evidence="1 2">ATCC 11559</strain>
    </source>
</reference>
<accession>A0A0A1N606</accession>
<dbReference type="OMA" id="HESYCPM"/>
<evidence type="ECO:0000313" key="1">
    <source>
        <dbReference type="EMBL" id="ORE19447.1"/>
    </source>
</evidence>
<proteinExistence type="predicted"/>
<organism evidence="1 2">
    <name type="scientific">Rhizopus microsporus</name>
    <dbReference type="NCBI Taxonomy" id="58291"/>
    <lineage>
        <taxon>Eukaryota</taxon>
        <taxon>Fungi</taxon>
        <taxon>Fungi incertae sedis</taxon>
        <taxon>Mucoromycota</taxon>
        <taxon>Mucoromycotina</taxon>
        <taxon>Mucoromycetes</taxon>
        <taxon>Mucorales</taxon>
        <taxon>Mucorineae</taxon>
        <taxon>Rhizopodaceae</taxon>
        <taxon>Rhizopus</taxon>
    </lineage>
</organism>
<dbReference type="EMBL" id="KV921310">
    <property type="protein sequence ID" value="ORE19447.1"/>
    <property type="molecule type" value="Genomic_DNA"/>
</dbReference>
<dbReference type="Proteomes" id="UP000242381">
    <property type="component" value="Unassembled WGS sequence"/>
</dbReference>
<protein>
    <submittedName>
        <fullName evidence="1">Uncharacterized protein</fullName>
    </submittedName>
</protein>
<sequence>MPCRAMSFNNVTAASFSIPAACKTFPQDPVKSPSQVIRNGTISTANAIMNTTDSTSASLRQTVKITPQVASPRSSMGSIDDDVSSNYYSFCPDCGVDILVFSHESYCPMSDC</sequence>
<gene>
    <name evidence="1" type="ORF">BCV71DRAFT_283345</name>
</gene>
<evidence type="ECO:0000313" key="2">
    <source>
        <dbReference type="Proteomes" id="UP000242381"/>
    </source>
</evidence>
<name>A0A0A1N606_RHIZD</name>
<dbReference type="VEuPathDB" id="FungiDB:BCV72DRAFT_222547"/>